<dbReference type="GO" id="GO:0008830">
    <property type="term" value="F:dTDP-4-dehydrorhamnose 3,5-epimerase activity"/>
    <property type="evidence" value="ECO:0007669"/>
    <property type="project" value="InterPro"/>
</dbReference>
<feature type="site" description="Participates in a stacking interaction with the thymidine ring of dTDP-4-oxo-6-deoxyglucose" evidence="1">
    <location>
        <position position="163"/>
    </location>
</feature>
<comment type="caution">
    <text evidence="2">The sequence shown here is derived from an EMBL/GenBank/DDBJ whole genome shotgun (WGS) entry which is preliminary data.</text>
</comment>
<dbReference type="PANTHER" id="PTHR21047:SF2">
    <property type="entry name" value="THYMIDINE DIPHOSPHO-4-KETO-RHAMNOSE 3,5-EPIMERASE"/>
    <property type="match status" value="1"/>
</dbReference>
<dbReference type="PANTHER" id="PTHR21047">
    <property type="entry name" value="DTDP-6-DEOXY-D-GLUCOSE-3,5 EPIMERASE"/>
    <property type="match status" value="1"/>
</dbReference>
<evidence type="ECO:0000256" key="1">
    <source>
        <dbReference type="PIRSR" id="PIRSR600888-3"/>
    </source>
</evidence>
<dbReference type="GO" id="GO:0005829">
    <property type="term" value="C:cytosol"/>
    <property type="evidence" value="ECO:0007669"/>
    <property type="project" value="TreeGrafter"/>
</dbReference>
<evidence type="ECO:0000313" key="2">
    <source>
        <dbReference type="EMBL" id="KKR11805.1"/>
    </source>
</evidence>
<dbReference type="Pfam" id="PF00908">
    <property type="entry name" value="dTDP_sugar_isom"/>
    <property type="match status" value="1"/>
</dbReference>
<dbReference type="GO" id="GO:0000271">
    <property type="term" value="P:polysaccharide biosynthetic process"/>
    <property type="evidence" value="ECO:0007669"/>
    <property type="project" value="TreeGrafter"/>
</dbReference>
<gene>
    <name evidence="2" type="ORF">UT39_C0003G0074</name>
</gene>
<dbReference type="STRING" id="1618550.UT39_C0003G0074"/>
<organism evidence="2 3">
    <name type="scientific">Candidatus Woesebacteria bacterium GW2011_GWA1_39_21</name>
    <dbReference type="NCBI Taxonomy" id="1618550"/>
    <lineage>
        <taxon>Bacteria</taxon>
        <taxon>Candidatus Woeseibacteriota</taxon>
    </lineage>
</organism>
<dbReference type="InterPro" id="IPR014710">
    <property type="entry name" value="RmlC-like_jellyroll"/>
</dbReference>
<protein>
    <submittedName>
        <fullName evidence="2">dTDP-4-dehydrorhamnose 3,5-epimerase</fullName>
    </submittedName>
</protein>
<accession>A0A0G0QN46</accession>
<proteinExistence type="predicted"/>
<dbReference type="Proteomes" id="UP000034246">
    <property type="component" value="Unassembled WGS sequence"/>
</dbReference>
<dbReference type="AlphaFoldDB" id="A0A0G0QN46"/>
<name>A0A0G0QN46_9BACT</name>
<dbReference type="EMBL" id="LBWP01000003">
    <property type="protein sequence ID" value="KKR11805.1"/>
    <property type="molecule type" value="Genomic_DNA"/>
</dbReference>
<dbReference type="Gene3D" id="2.60.120.10">
    <property type="entry name" value="Jelly Rolls"/>
    <property type="match status" value="1"/>
</dbReference>
<dbReference type="InterPro" id="IPR000888">
    <property type="entry name" value="RmlC-like"/>
</dbReference>
<dbReference type="InterPro" id="IPR011051">
    <property type="entry name" value="RmlC_Cupin_sf"/>
</dbReference>
<evidence type="ECO:0000313" key="3">
    <source>
        <dbReference type="Proteomes" id="UP000034246"/>
    </source>
</evidence>
<dbReference type="SUPFAM" id="SSF51182">
    <property type="entry name" value="RmlC-like cupins"/>
    <property type="match status" value="1"/>
</dbReference>
<sequence>MVNKHHKLNPPNIPTELSPKALRTLKPVIHQETNSPKIKGVYYKQLIRHVDARGDLTELWSFPWSKNEPIAKKVEHVYFNTTHEGFIKGFHWHRRTYSQYTCVSGKMQVVLVDIRKDSPTRYNVDQFIIGTNNPAYLKIPPGVLKAWKSLEGDSVIVNLLTSYDMSDNFKIDPQSILKTIWRK</sequence>
<reference evidence="2 3" key="1">
    <citation type="journal article" date="2015" name="Nature">
        <title>rRNA introns, odd ribosomes, and small enigmatic genomes across a large radiation of phyla.</title>
        <authorList>
            <person name="Brown C.T."/>
            <person name="Hug L.A."/>
            <person name="Thomas B.C."/>
            <person name="Sharon I."/>
            <person name="Castelle C.J."/>
            <person name="Singh A."/>
            <person name="Wilkins M.J."/>
            <person name="Williams K.H."/>
            <person name="Banfield J.F."/>
        </authorList>
    </citation>
    <scope>NUCLEOTIDE SEQUENCE [LARGE SCALE GENOMIC DNA]</scope>
</reference>